<dbReference type="PANTHER" id="PTHR43018">
    <property type="entry name" value="PHOSPHO-2-DEHYDRO-3-DEOXYHEPTONATE ALDOLASE"/>
    <property type="match status" value="1"/>
</dbReference>
<dbReference type="GO" id="GO:0004106">
    <property type="term" value="F:chorismate mutase activity"/>
    <property type="evidence" value="ECO:0007669"/>
    <property type="project" value="InterPro"/>
</dbReference>
<dbReference type="OrthoDB" id="9780456at2"/>
<dbReference type="GO" id="GO:0003849">
    <property type="term" value="F:3-deoxy-7-phosphoheptulonate synthase activity"/>
    <property type="evidence" value="ECO:0007669"/>
    <property type="project" value="UniProtKB-EC"/>
</dbReference>
<dbReference type="InterPro" id="IPR013785">
    <property type="entry name" value="Aldolase_TIM"/>
</dbReference>
<keyword evidence="1 3" id="KW-0808">Transferase</keyword>
<evidence type="ECO:0000256" key="1">
    <source>
        <dbReference type="ARBA" id="ARBA00022679"/>
    </source>
</evidence>
<dbReference type="Pfam" id="PF01817">
    <property type="entry name" value="CM_2"/>
    <property type="match status" value="1"/>
</dbReference>
<dbReference type="EMBL" id="SCWA01000003">
    <property type="protein sequence ID" value="TDL98606.1"/>
    <property type="molecule type" value="Genomic_DNA"/>
</dbReference>
<dbReference type="PROSITE" id="PS51168">
    <property type="entry name" value="CHORISMATE_MUT_2"/>
    <property type="match status" value="1"/>
</dbReference>
<dbReference type="SUPFAM" id="SSF48600">
    <property type="entry name" value="Chorismate mutase II"/>
    <property type="match status" value="1"/>
</dbReference>
<evidence type="ECO:0000313" key="4">
    <source>
        <dbReference type="Proteomes" id="UP000295310"/>
    </source>
</evidence>
<feature type="domain" description="Chorismate mutase" evidence="2">
    <location>
        <begin position="1"/>
        <end position="88"/>
    </location>
</feature>
<dbReference type="InterPro" id="IPR036979">
    <property type="entry name" value="CM_dom_sf"/>
</dbReference>
<dbReference type="GO" id="GO:0009073">
    <property type="term" value="P:aromatic amino acid family biosynthetic process"/>
    <property type="evidence" value="ECO:0007669"/>
    <property type="project" value="InterPro"/>
</dbReference>
<dbReference type="GO" id="GO:0046417">
    <property type="term" value="P:chorismate metabolic process"/>
    <property type="evidence" value="ECO:0007669"/>
    <property type="project" value="InterPro"/>
</dbReference>
<dbReference type="Proteomes" id="UP000295310">
    <property type="component" value="Unassembled WGS sequence"/>
</dbReference>
<sequence length="357" mass="39865">MTELNQLRTRIEEINFAILELLTERGEVAKKIGQEKIKAGTDIYDPQREKEMLNQLIEQNKGPYDDNVIKQLFKEIFKASTELQQAQNEKHLLVSRKMKPEDTIVSFPNGAAVGGQDKIFVFGPCSVESYEQVDAVARDLAAKGQKFIRGGAFKPRTSPYDFQGLGEEGLKILKEMNKKYGLNIVSEIVNPAHFEMADQYVDVFQIGARNMQNFELLKEAGKSNKPILLKRGLAATIEEFIYAAEYIHSNGNSQIIMCERGIRTYEKATRNTLDISAVPILKQGTHLPVLVDVTHSTGRKDIMLPVAKAALAVGADGVMAEVHPDPAVALSDAGQQMDLQEFDSFFAEIDKARQLYL</sequence>
<comment type="caution">
    <text evidence="3">The sequence shown here is derived from an EMBL/GenBank/DDBJ whole genome shotgun (WGS) entry which is preliminary data.</text>
</comment>
<dbReference type="InterPro" id="IPR006268">
    <property type="entry name" value="DAHP_syn_2"/>
</dbReference>
<accession>A0A4V3BDJ8</accession>
<proteinExistence type="predicted"/>
<dbReference type="NCBIfam" id="NF009239">
    <property type="entry name" value="PRK12595.1"/>
    <property type="match status" value="1"/>
</dbReference>
<dbReference type="SMART" id="SM00830">
    <property type="entry name" value="CM_2"/>
    <property type="match status" value="1"/>
</dbReference>
<gene>
    <name evidence="3" type="primary">aroF</name>
    <name evidence="3" type="ORF">ERX27_02185</name>
</gene>
<dbReference type="AlphaFoldDB" id="A0A4V3BDJ8"/>
<dbReference type="Pfam" id="PF00793">
    <property type="entry name" value="DAHP_synth_1"/>
    <property type="match status" value="1"/>
</dbReference>
<dbReference type="NCBIfam" id="TIGR01801">
    <property type="entry name" value="CM_A"/>
    <property type="match status" value="1"/>
</dbReference>
<name>A0A4V3BDJ8_9STAP</name>
<dbReference type="InterPro" id="IPR002701">
    <property type="entry name" value="CM_II_prokaryot"/>
</dbReference>
<dbReference type="NCBIfam" id="TIGR01361">
    <property type="entry name" value="DAHP_synth_Bsub"/>
    <property type="match status" value="1"/>
</dbReference>
<dbReference type="Gene3D" id="1.20.59.10">
    <property type="entry name" value="Chorismate mutase"/>
    <property type="match status" value="1"/>
</dbReference>
<dbReference type="RefSeq" id="WP_133431199.1">
    <property type="nucleotide sequence ID" value="NZ_CP092179.1"/>
</dbReference>
<dbReference type="PANTHER" id="PTHR43018:SF1">
    <property type="entry name" value="PROTEIN AROA(G)"/>
    <property type="match status" value="1"/>
</dbReference>
<dbReference type="InterPro" id="IPR006218">
    <property type="entry name" value="DAHP1/KDSA"/>
</dbReference>
<evidence type="ECO:0000313" key="3">
    <source>
        <dbReference type="EMBL" id="TDL98606.1"/>
    </source>
</evidence>
<dbReference type="EC" id="2.5.1.54" evidence="3"/>
<dbReference type="InterPro" id="IPR052899">
    <property type="entry name" value="Class-I_DAHP_synthase"/>
</dbReference>
<dbReference type="InterPro" id="IPR036263">
    <property type="entry name" value="Chorismate_II_sf"/>
</dbReference>
<dbReference type="InterPro" id="IPR010954">
    <property type="entry name" value="Chorismate_mutase_GmP-bac"/>
</dbReference>
<evidence type="ECO:0000259" key="2">
    <source>
        <dbReference type="PROSITE" id="PS51168"/>
    </source>
</evidence>
<protein>
    <submittedName>
        <fullName evidence="3">3-deoxy-7-phosphoheptulonate synthase</fullName>
        <ecNumber evidence="3">2.5.1.54</ecNumber>
    </submittedName>
</protein>
<reference evidence="3 4" key="1">
    <citation type="submission" date="2019-01" db="EMBL/GenBank/DDBJ databases">
        <title>Draft genome sequences of the type strains of six Macrococcus species.</title>
        <authorList>
            <person name="Mazhar S."/>
            <person name="Altermann E."/>
            <person name="Hill C."/>
            <person name="Mcauliffe O."/>
        </authorList>
    </citation>
    <scope>NUCLEOTIDE SEQUENCE [LARGE SCALE GENOMIC DNA]</scope>
    <source>
        <strain evidence="3 4">CCM4811</strain>
    </source>
</reference>
<dbReference type="Gene3D" id="3.20.20.70">
    <property type="entry name" value="Aldolase class I"/>
    <property type="match status" value="1"/>
</dbReference>
<organism evidence="3 4">
    <name type="scientific">Macrococcus brunensis</name>
    <dbReference type="NCBI Taxonomy" id="198483"/>
    <lineage>
        <taxon>Bacteria</taxon>
        <taxon>Bacillati</taxon>
        <taxon>Bacillota</taxon>
        <taxon>Bacilli</taxon>
        <taxon>Bacillales</taxon>
        <taxon>Staphylococcaceae</taxon>
        <taxon>Macrococcus</taxon>
    </lineage>
</organism>
<dbReference type="SUPFAM" id="SSF51569">
    <property type="entry name" value="Aldolase"/>
    <property type="match status" value="1"/>
</dbReference>
<dbReference type="NCBIfam" id="NF006421">
    <property type="entry name" value="PRK08673.1"/>
    <property type="match status" value="1"/>
</dbReference>
<dbReference type="GO" id="GO:0016832">
    <property type="term" value="F:aldehyde-lyase activity"/>
    <property type="evidence" value="ECO:0007669"/>
    <property type="project" value="InterPro"/>
</dbReference>
<keyword evidence="4" id="KW-1185">Reference proteome</keyword>